<comment type="caution">
    <text evidence="3">The sequence shown here is derived from an EMBL/GenBank/DDBJ whole genome shotgun (WGS) entry which is preliminary data.</text>
</comment>
<keyword evidence="2" id="KW-0812">Transmembrane</keyword>
<dbReference type="EMBL" id="JAULSV010000002">
    <property type="protein sequence ID" value="KAK0651171.1"/>
    <property type="molecule type" value="Genomic_DNA"/>
</dbReference>
<dbReference type="Proteomes" id="UP001174936">
    <property type="component" value="Unassembled WGS sequence"/>
</dbReference>
<organism evidence="3 4">
    <name type="scientific">Cercophora newfieldiana</name>
    <dbReference type="NCBI Taxonomy" id="92897"/>
    <lineage>
        <taxon>Eukaryota</taxon>
        <taxon>Fungi</taxon>
        <taxon>Dikarya</taxon>
        <taxon>Ascomycota</taxon>
        <taxon>Pezizomycotina</taxon>
        <taxon>Sordariomycetes</taxon>
        <taxon>Sordariomycetidae</taxon>
        <taxon>Sordariales</taxon>
        <taxon>Lasiosphaeriaceae</taxon>
        <taxon>Cercophora</taxon>
    </lineage>
</organism>
<evidence type="ECO:0000313" key="4">
    <source>
        <dbReference type="Proteomes" id="UP001174936"/>
    </source>
</evidence>
<dbReference type="InterPro" id="IPR002523">
    <property type="entry name" value="MgTranspt_CorA/ZnTranspt_ZntB"/>
</dbReference>
<reference evidence="3" key="1">
    <citation type="submission" date="2023-06" db="EMBL/GenBank/DDBJ databases">
        <title>Genome-scale phylogeny and comparative genomics of the fungal order Sordariales.</title>
        <authorList>
            <consortium name="Lawrence Berkeley National Laboratory"/>
            <person name="Hensen N."/>
            <person name="Bonometti L."/>
            <person name="Westerberg I."/>
            <person name="Brannstrom I.O."/>
            <person name="Guillou S."/>
            <person name="Cros-Aarteil S."/>
            <person name="Calhoun S."/>
            <person name="Haridas S."/>
            <person name="Kuo A."/>
            <person name="Mondo S."/>
            <person name="Pangilinan J."/>
            <person name="Riley R."/>
            <person name="Labutti K."/>
            <person name="Andreopoulos B."/>
            <person name="Lipzen A."/>
            <person name="Chen C."/>
            <person name="Yanf M."/>
            <person name="Daum C."/>
            <person name="Ng V."/>
            <person name="Clum A."/>
            <person name="Steindorff A."/>
            <person name="Ohm R."/>
            <person name="Martin F."/>
            <person name="Silar P."/>
            <person name="Natvig D."/>
            <person name="Lalanne C."/>
            <person name="Gautier V."/>
            <person name="Ament-Velasquez S.L."/>
            <person name="Kruys A."/>
            <person name="Hutchinson M.I."/>
            <person name="Powell A.J."/>
            <person name="Barry K."/>
            <person name="Miller A.N."/>
            <person name="Grigoriev I.V."/>
            <person name="Debuchy R."/>
            <person name="Gladieux P."/>
            <person name="Thoren M.H."/>
            <person name="Johannesson H."/>
        </authorList>
    </citation>
    <scope>NUCLEOTIDE SEQUENCE</scope>
    <source>
        <strain evidence="3">SMH2532-1</strain>
    </source>
</reference>
<feature type="transmembrane region" description="Helical" evidence="2">
    <location>
        <begin position="1271"/>
        <end position="1290"/>
    </location>
</feature>
<feature type="region of interest" description="Disordered" evidence="1">
    <location>
        <begin position="1"/>
        <end position="29"/>
    </location>
</feature>
<dbReference type="Pfam" id="PF01544">
    <property type="entry name" value="CorA"/>
    <property type="match status" value="1"/>
</dbReference>
<keyword evidence="4" id="KW-1185">Reference proteome</keyword>
<evidence type="ECO:0000256" key="2">
    <source>
        <dbReference type="SAM" id="Phobius"/>
    </source>
</evidence>
<gene>
    <name evidence="3" type="ORF">B0T16DRAFT_403272</name>
</gene>
<feature type="region of interest" description="Disordered" evidence="1">
    <location>
        <begin position="626"/>
        <end position="668"/>
    </location>
</feature>
<feature type="transmembrane region" description="Helical" evidence="2">
    <location>
        <begin position="1302"/>
        <end position="1322"/>
    </location>
</feature>
<name>A0AA40CTP7_9PEZI</name>
<feature type="region of interest" description="Disordered" evidence="1">
    <location>
        <begin position="1343"/>
        <end position="1362"/>
    </location>
</feature>
<evidence type="ECO:0000256" key="1">
    <source>
        <dbReference type="SAM" id="MobiDB-lite"/>
    </source>
</evidence>
<keyword evidence="2" id="KW-0472">Membrane</keyword>
<keyword evidence="2" id="KW-1133">Transmembrane helix</keyword>
<sequence length="1362" mass="151758">MRLQLFSTDIGDSAAPLSSPPAKLSDATGSGIEEREVNAYITLGGPMRFSCRCSGLMHSYPDMGWDDDAGAWTMRTKVLPDAQFSMKLYENGKAVNDICPESSHVSETPHDRDPTPWEQCNRERSLRFRNMLFRHTVRVKSMEATTIMATFRLVSNRPGHGLGIPILTDEVVRDRLGGLNPELSNYASNAMWKSLFSSSLVVGRNASPSLQYYEPQLGLIQRCLERVLSAHHVQFSVGGLQCGVDIWPHVPGAAVSLRQLFWVIRFLAQVLEQLLQLDNTAQNAPAIGYYTSEIRTHILRTVRFVVAAARGDGEGTECWWSSTTPGKAAPTVRPEQEEGMPCSHSLKRFEDADDQYNCFYYAPIISYTVKALHDLNLTDDRNEILSLLSENVEAILSGLWKIGDNRVSTGNSATFCAHKWHHYEALVEIIQLLRSEGAGDMQLEDAKQKAERWMLSLNNSLASLISSGDAYTLQDEVCDRLIMLLTQQKEIGCRKIHGDTLLMMATRELGRRHLSASSRVPTMIINPGTLPKQNVGRFAPPTAAPWELHALCHHAALLESPTTQGEAPNRAVQNCLQFLSSDESITPTWERSTVDSLAGRFSLEPTCVIATTMLQRLVAVQIDHHDRCRQRPGSREGGAPAHTGHTGNTVDTDHSHRPVSETADGASIAETEAGTYNDATETLPVRPTPGVRGRLSDTIVRLSRRHLPSLGRLPLMSGLGARYIYNRGQGTHELELGPSGTPVASSASSDMKTLADAIRLAGGLPAPIDWALYKFPHAHHPNAFLDSLDDSPHLFTNTELGRIELRPRLAELLQGKAPKCSLEELGSTMSPELCRKVSIIDLMSPGYFIGQSAESPPLRSNPVITGRICPGNFLTKECGNNPLRSIPLYGGFLDGAFWNDANAAARWGKELRELRLDHGPIMYRISSPKEVVKERKKLQATLLEKLGDSLVDQQVQCRYFFIQDWKDPHLMGPFVYVWHNELLDALEDHLGTASIFSHSCTESTWSSSLTIFHWSISLFHDENSGHTKRFPEEDIAHLSPRDGPDAGTGKSECHWIQEEAHPTTILMTSNALGDFIKCSVVSELLSESALYKFAHTASEIWTMFSNQPQTGRCLAFLHLVGLLCEATSVEYEDILNVLEVTSRYKENMLDYDFTWTQQPQAVKKLEYYLWQLGVVQGFHHSIAESVGQIKAVQHVLVGQVQEGPGRRHEVLQELARTELELFERRFGRLRTICKSFEHKLDHLTRVRDGISSICGLQDSRTSIKQDDHIRVLTWVTIGYLPLGFVTTIFAIPESQHIIADGLGLRVFLGVLLGFFIGTIVFAKVLGPIVNQYEKAVGVKTERQMADARKRRKREKDGESLPE</sequence>
<dbReference type="GO" id="GO:0046873">
    <property type="term" value="F:metal ion transmembrane transporter activity"/>
    <property type="evidence" value="ECO:0007669"/>
    <property type="project" value="InterPro"/>
</dbReference>
<accession>A0AA40CTP7</accession>
<protein>
    <submittedName>
        <fullName evidence="3">Uncharacterized protein</fullName>
    </submittedName>
</protein>
<evidence type="ECO:0000313" key="3">
    <source>
        <dbReference type="EMBL" id="KAK0651171.1"/>
    </source>
</evidence>
<proteinExistence type="predicted"/>
<dbReference type="GO" id="GO:0016020">
    <property type="term" value="C:membrane"/>
    <property type="evidence" value="ECO:0007669"/>
    <property type="project" value="InterPro"/>
</dbReference>